<feature type="region of interest" description="Disordered" evidence="4">
    <location>
        <begin position="513"/>
        <end position="634"/>
    </location>
</feature>
<feature type="region of interest" description="Disordered" evidence="4">
    <location>
        <begin position="413"/>
        <end position="466"/>
    </location>
</feature>
<dbReference type="VEuPathDB" id="ToxoDB:NCLIV_013140"/>
<dbReference type="CDD" id="cd22584">
    <property type="entry name" value="Rcat_RBR_unk"/>
    <property type="match status" value="1"/>
</dbReference>
<feature type="compositionally biased region" description="Basic and acidic residues" evidence="4">
    <location>
        <begin position="1155"/>
        <end position="1169"/>
    </location>
</feature>
<dbReference type="Gene3D" id="1.20.120.1750">
    <property type="match status" value="1"/>
</dbReference>
<feature type="compositionally biased region" description="Basic and acidic residues" evidence="4">
    <location>
        <begin position="157"/>
        <end position="172"/>
    </location>
</feature>
<feature type="compositionally biased region" description="Basic residues" evidence="4">
    <location>
        <begin position="1"/>
        <end position="10"/>
    </location>
</feature>
<dbReference type="InParanoid" id="F0VD06"/>
<dbReference type="OrthoDB" id="9977870at2759"/>
<feature type="compositionally biased region" description="Basic and acidic residues" evidence="4">
    <location>
        <begin position="344"/>
        <end position="368"/>
    </location>
</feature>
<feature type="compositionally biased region" description="Low complexity" evidence="4">
    <location>
        <begin position="550"/>
        <end position="559"/>
    </location>
</feature>
<feature type="region of interest" description="Disordered" evidence="4">
    <location>
        <begin position="1143"/>
        <end position="1183"/>
    </location>
</feature>
<keyword evidence="1" id="KW-0479">Metal-binding</keyword>
<evidence type="ECO:0000256" key="2">
    <source>
        <dbReference type="ARBA" id="ARBA00022771"/>
    </source>
</evidence>
<feature type="compositionally biased region" description="Basic and acidic residues" evidence="4">
    <location>
        <begin position="424"/>
        <end position="439"/>
    </location>
</feature>
<feature type="compositionally biased region" description="Basic and acidic residues" evidence="4">
    <location>
        <begin position="844"/>
        <end position="884"/>
    </location>
</feature>
<evidence type="ECO:0000256" key="1">
    <source>
        <dbReference type="ARBA" id="ARBA00022723"/>
    </source>
</evidence>
<feature type="compositionally biased region" description="Low complexity" evidence="4">
    <location>
        <begin position="1283"/>
        <end position="1300"/>
    </location>
</feature>
<feature type="compositionally biased region" description="Low complexity" evidence="4">
    <location>
        <begin position="609"/>
        <end position="623"/>
    </location>
</feature>
<reference evidence="5" key="2">
    <citation type="submission" date="2011-03" db="EMBL/GenBank/DDBJ databases">
        <title>Comparative genomics and transcriptomics of Neospora caninum and Toxoplasma gondii.</title>
        <authorList>
            <person name="Reid A.J."/>
            <person name="Sohal A."/>
            <person name="Harris D."/>
            <person name="Quail M."/>
            <person name="Sanders M."/>
            <person name="Berriman M."/>
            <person name="Wastling J.M."/>
            <person name="Pain A."/>
        </authorList>
    </citation>
    <scope>NUCLEOTIDE SEQUENCE</scope>
    <source>
        <strain evidence="5">Liverpool</strain>
    </source>
</reference>
<dbReference type="SUPFAM" id="SSF57850">
    <property type="entry name" value="RING/U-box"/>
    <property type="match status" value="1"/>
</dbReference>
<dbReference type="eggNOG" id="ENOG502QYY7">
    <property type="taxonomic scope" value="Eukaryota"/>
</dbReference>
<feature type="region of interest" description="Disordered" evidence="4">
    <location>
        <begin position="817"/>
        <end position="1043"/>
    </location>
</feature>
<feature type="region of interest" description="Disordered" evidence="4">
    <location>
        <begin position="339"/>
        <end position="378"/>
    </location>
</feature>
<feature type="compositionally biased region" description="Basic and acidic residues" evidence="4">
    <location>
        <begin position="485"/>
        <end position="494"/>
    </location>
</feature>
<reference evidence="5" key="1">
    <citation type="submission" date="2011-02" db="EMBL/GenBank/DDBJ databases">
        <authorList>
            <person name="Aslett M."/>
        </authorList>
    </citation>
    <scope>NUCLEOTIDE SEQUENCE</scope>
    <source>
        <strain evidence="5">Liverpool</strain>
    </source>
</reference>
<dbReference type="GeneID" id="13443830"/>
<feature type="compositionally biased region" description="Polar residues" evidence="4">
    <location>
        <begin position="223"/>
        <end position="233"/>
    </location>
</feature>
<feature type="compositionally biased region" description="Basic and acidic residues" evidence="4">
    <location>
        <begin position="896"/>
        <end position="912"/>
    </location>
</feature>
<feature type="region of interest" description="Disordered" evidence="4">
    <location>
        <begin position="251"/>
        <end position="325"/>
    </location>
</feature>
<dbReference type="PROSITE" id="PS00518">
    <property type="entry name" value="ZF_RING_1"/>
    <property type="match status" value="1"/>
</dbReference>
<organism evidence="5 7">
    <name type="scientific">Neospora caninum (strain Liverpool)</name>
    <dbReference type="NCBI Taxonomy" id="572307"/>
    <lineage>
        <taxon>Eukaryota</taxon>
        <taxon>Sar</taxon>
        <taxon>Alveolata</taxon>
        <taxon>Apicomplexa</taxon>
        <taxon>Conoidasida</taxon>
        <taxon>Coccidia</taxon>
        <taxon>Eucoccidiorida</taxon>
        <taxon>Eimeriorina</taxon>
        <taxon>Sarcocystidae</taxon>
        <taxon>Neospora</taxon>
    </lineage>
</organism>
<dbReference type="Proteomes" id="UP000007494">
    <property type="component" value="Chromosome V"/>
</dbReference>
<feature type="region of interest" description="Disordered" evidence="4">
    <location>
        <begin position="1276"/>
        <end position="1300"/>
    </location>
</feature>
<evidence type="ECO:0000313" key="6">
    <source>
        <dbReference type="EMBL" id="CEL65470.1"/>
    </source>
</evidence>
<reference evidence="7" key="3">
    <citation type="journal article" date="2012" name="PLoS Pathog.">
        <title>Comparative genomics of the apicomplexan parasites Toxoplasma gondii and Neospora caninum: Coccidia differing in host range and transmission strategy.</title>
        <authorList>
            <person name="Reid A.J."/>
            <person name="Vermont S.J."/>
            <person name="Cotton J.A."/>
            <person name="Harris D."/>
            <person name="Hill-Cawthorne G.A."/>
            <person name="Konen-Waisman S."/>
            <person name="Latham S.M."/>
            <person name="Mourier T."/>
            <person name="Norton R."/>
            <person name="Quail M.A."/>
            <person name="Sanders M."/>
            <person name="Shanmugam D."/>
            <person name="Sohal A."/>
            <person name="Wasmuth J.D."/>
            <person name="Brunk B."/>
            <person name="Grigg M.E."/>
            <person name="Howard J.C."/>
            <person name="Parkinson J."/>
            <person name="Roos D.S."/>
            <person name="Trees A.J."/>
            <person name="Berriman M."/>
            <person name="Pain A."/>
            <person name="Wastling J.M."/>
        </authorList>
    </citation>
    <scope>NUCLEOTIDE SEQUENCE [LARGE SCALE GENOMIC DNA]</scope>
    <source>
        <strain evidence="7">Liverpool</strain>
    </source>
</reference>
<evidence type="ECO:0008006" key="8">
    <source>
        <dbReference type="Google" id="ProtNLM"/>
    </source>
</evidence>
<feature type="region of interest" description="Disordered" evidence="4">
    <location>
        <begin position="1"/>
        <end position="106"/>
    </location>
</feature>
<proteinExistence type="predicted"/>
<dbReference type="GO" id="GO:0008270">
    <property type="term" value="F:zinc ion binding"/>
    <property type="evidence" value="ECO:0007669"/>
    <property type="project" value="UniProtKB-KW"/>
</dbReference>
<evidence type="ECO:0000256" key="4">
    <source>
        <dbReference type="SAM" id="MobiDB-lite"/>
    </source>
</evidence>
<accession>F0VD06</accession>
<feature type="region of interest" description="Disordered" evidence="4">
    <location>
        <begin position="683"/>
        <end position="707"/>
    </location>
</feature>
<name>F0VD06_NEOCL</name>
<feature type="compositionally biased region" description="Low complexity" evidence="4">
    <location>
        <begin position="185"/>
        <end position="200"/>
    </location>
</feature>
<feature type="region of interest" description="Disordered" evidence="4">
    <location>
        <begin position="479"/>
        <end position="501"/>
    </location>
</feature>
<feature type="compositionally biased region" description="Basic and acidic residues" evidence="4">
    <location>
        <begin position="971"/>
        <end position="982"/>
    </location>
</feature>
<gene>
    <name evidence="6" type="ORF">BN1204_013140</name>
    <name evidence="5" type="ORF">NCLIV_013140</name>
</gene>
<feature type="compositionally biased region" description="Acidic residues" evidence="4">
    <location>
        <begin position="369"/>
        <end position="378"/>
    </location>
</feature>
<keyword evidence="2" id="KW-0863">Zinc-finger</keyword>
<protein>
    <recommendedName>
        <fullName evidence="8">RING-type domain-containing protein</fullName>
    </recommendedName>
</protein>
<keyword evidence="7" id="KW-1185">Reference proteome</keyword>
<feature type="region of interest" description="Disordered" evidence="4">
    <location>
        <begin position="144"/>
        <end position="235"/>
    </location>
</feature>
<reference evidence="6" key="4">
    <citation type="journal article" date="2015" name="PLoS ONE">
        <title>Comprehensive Evaluation of Toxoplasma gondii VEG and Neospora caninum LIV Genomes with Tachyzoite Stage Transcriptome and Proteome Defines Novel Transcript Features.</title>
        <authorList>
            <person name="Ramaprasad A."/>
            <person name="Mourier T."/>
            <person name="Naeem R."/>
            <person name="Malas T.B."/>
            <person name="Moussa E."/>
            <person name="Panigrahi A."/>
            <person name="Vermont S.J."/>
            <person name="Otto T.D."/>
            <person name="Wastling J."/>
            <person name="Pain A."/>
        </authorList>
    </citation>
    <scope>NUCLEOTIDE SEQUENCE</scope>
    <source>
        <strain evidence="6">Liverpool</strain>
    </source>
</reference>
<feature type="compositionally biased region" description="Basic and acidic residues" evidence="4">
    <location>
        <begin position="683"/>
        <end position="702"/>
    </location>
</feature>
<evidence type="ECO:0000313" key="5">
    <source>
        <dbReference type="EMBL" id="CBZ51521.1"/>
    </source>
</evidence>
<dbReference type="RefSeq" id="XP_003881554.1">
    <property type="nucleotide sequence ID" value="XM_003881505.1"/>
</dbReference>
<keyword evidence="3" id="KW-0862">Zinc</keyword>
<evidence type="ECO:0000313" key="7">
    <source>
        <dbReference type="Proteomes" id="UP000007494"/>
    </source>
</evidence>
<dbReference type="EMBL" id="LN714479">
    <property type="protein sequence ID" value="CEL65470.1"/>
    <property type="molecule type" value="Genomic_DNA"/>
</dbReference>
<evidence type="ECO:0000256" key="3">
    <source>
        <dbReference type="ARBA" id="ARBA00022833"/>
    </source>
</evidence>
<dbReference type="OMA" id="ENAFCRE"/>
<feature type="compositionally biased region" description="Basic and acidic residues" evidence="4">
    <location>
        <begin position="296"/>
        <end position="314"/>
    </location>
</feature>
<dbReference type="InterPro" id="IPR017907">
    <property type="entry name" value="Znf_RING_CS"/>
</dbReference>
<sequence length="1369" mass="144779">MVKLSSRRQRLGLPGEAGVADESLRAPAYSGSSGSPPPCGHLPLPRFTTRAFHKTRPAGRGCRNLPATSTSAPVSPCASRPLSRLSSRVDPAHATDSRSPSSQGSGVLTRVLSLLRSPSRLGCWAHSRNPASLSLPLLPSPGYGSDLAETESALPPIHHENRSTEREERQDTGGHLPRRPRKTRSSSASPSSSPSCSFSPCDPLAPSPRGRALWHGGLRRPSETPQRLRSLQRPNGDEALETTVSGWSWASSVCPESPASFGTRSPRESVAAAVPTDARALEAHPASRSPGRQGRTPREDESEGKDPTEEKEGADGAQTPIRVEELSLFSEGSAFSLVAGPSFRDSEESTGHVEGVDQGRERHGREQETGEAAEDENEDLQRVLCEVGSISVLSTPCRSSVVSLVEISAASASVVLEDEGSEEAETRHALSQRDSRSAEADGQFGRGSEADEAGDARRPSSTATDLRLDFFAVPSSSLLTSPETVRQDCPDMPRLRSAGATCGPEDFEAAVLSSFDDSGDVPGEGAVVPLRPSPSGSRATSRSREPRTEGSGASLSASPSFPPSFPAADLFGPSSRHGAGLDSLPPQLAVTSHLHAPPSERSGPGQRVSASSSALGLESSLSAPPEGRSEIDSFPVRRAGRRAVVVHDGVSSRNGRRRSLEVSRLFSAIGDLVAEAREEAGRAAAERAERAERAEGVERPEGDDNLDAASDTEGLSLHLDWEAVLGPLDPAELHRAATAAAAQAAGEEGTVSLLRASQTCDSGADPLLSVSRSVAILWEANKARRRRECMQRGFLKTVDEVPFTCPVCLECFASSGGSAGTSADARERAKGNCVVGGREQPSQEGEKTGKLEREKKSAVELERERRGEEAAESEHGAMELDGRVANRHRSPAVEAAARREEGDAQRDEEARQPARGLANRQGSTAELEIQDGTSCTVPVRATPSAGGSETRHSSGDGECLADLSARSSGEANDRNDPEDAHVPADAGSLPRSENTSGREDFGEEEVSVPAERTAVRLLRPDGRTPSPLRGSGGYTPHRPGARRRAVQSVGAKSKEDAEGRESAETKLLEIISMAGRCHHEVCSCCAGEWVKHQLLSSVAPATCPVCRAGHFDVSAVRFLAATLGEWLQYEGLLQAGRSLPPVLSASSPQSASEALPEHETRDPETAREELEQDEEAATDSRRQSVNDLLSLLLPPEHAERQHEHQQALLEDDVFVHGFRRCPGCGIAIQRVGSLDDVVCRCGCRFCFACGESLPSQSFWALLQHRRSCRTASFSFGSPSLTRSSQNRSSRVSSSSSSPTYSYSATSSEAASAFPSFGVTVRGRPGGGDAAARSGAETSPGGIGAVGASLAFLLRGREGVNGGSLFGRLL</sequence>
<dbReference type="EMBL" id="FR823386">
    <property type="protein sequence ID" value="CBZ51521.1"/>
    <property type="molecule type" value="Genomic_DNA"/>
</dbReference>